<dbReference type="Proteomes" id="UP000660262">
    <property type="component" value="Unassembled WGS sequence"/>
</dbReference>
<evidence type="ECO:0000313" key="3">
    <source>
        <dbReference type="Proteomes" id="UP000660262"/>
    </source>
</evidence>
<accession>A0A830HQP6</accession>
<sequence>MLNAFAATELARHPCQHTRCRAHAGYWTLTQAGLAWCCLLYTCLLQSGAVSTGMQAVVHDGDSASLGASSTTVKTTHVSLASGGNVHVAREARQRRGGSLRSKPSVEGGRRRTRQVNQTILVRTPPAPLREVLVETNRVTCRRERKLRSLAPVTQVQRKRTVPSSASSVLNCAAQIADGNFVSRPEGWLWSDTAREKCGLHNFDAREAREMLAGRHVAFLGNSVQRRTMHAIIDLLAEGFAEKRTRRITTESIPPKELAFDERIVKQATEKGSESFIMDYPRGHHGAQFVFLNVKTGERRPAGGVLTGEDVCGVPQRLEFLDDRMWMNRKARERGDAESWTMENIAKDNSHEIIIKNGTCITGCRDGPMRCAKNREPPTAAPGEILFSFQFFTEGAGNMVLETLNVMDEQHPVGTDSRQPSVAATADVVVVAPIIDIFTALTIFTDKPEHERLTGVYANLKLVLDGLQRLSRPGRRYIVRGPTDTHHVNKVYPRKLYEIADAWLSKASKERGLVYLPVSVASWQGVEEGVLHHEDGGWHFTDGGRRWLAQSVLNGVMLSLKSDQKDLMPPV</sequence>
<organism evidence="2 3">
    <name type="scientific">Pycnococcus provasolii</name>
    <dbReference type="NCBI Taxonomy" id="41880"/>
    <lineage>
        <taxon>Eukaryota</taxon>
        <taxon>Viridiplantae</taxon>
        <taxon>Chlorophyta</taxon>
        <taxon>Pseudoscourfieldiophyceae</taxon>
        <taxon>Pseudoscourfieldiales</taxon>
        <taxon>Pycnococcaceae</taxon>
        <taxon>Pycnococcus</taxon>
    </lineage>
</organism>
<reference evidence="2" key="1">
    <citation type="submission" date="2020-10" db="EMBL/GenBank/DDBJ databases">
        <title>Unveiling of a novel bifunctional photoreceptor, Dualchrome1, isolated from a cosmopolitan green alga.</title>
        <authorList>
            <person name="Suzuki S."/>
            <person name="Kawachi M."/>
        </authorList>
    </citation>
    <scope>NUCLEOTIDE SEQUENCE</scope>
    <source>
        <strain evidence="2">NIES 2893</strain>
    </source>
</reference>
<feature type="region of interest" description="Disordered" evidence="1">
    <location>
        <begin position="90"/>
        <end position="112"/>
    </location>
</feature>
<dbReference type="OrthoDB" id="1739608at2759"/>
<evidence type="ECO:0000313" key="2">
    <source>
        <dbReference type="EMBL" id="GHP07329.1"/>
    </source>
</evidence>
<proteinExistence type="predicted"/>
<protein>
    <submittedName>
        <fullName evidence="2">Uncharacterized protein</fullName>
    </submittedName>
</protein>
<evidence type="ECO:0000256" key="1">
    <source>
        <dbReference type="SAM" id="MobiDB-lite"/>
    </source>
</evidence>
<dbReference type="EMBL" id="BNJQ01000016">
    <property type="protein sequence ID" value="GHP07329.1"/>
    <property type="molecule type" value="Genomic_DNA"/>
</dbReference>
<dbReference type="AlphaFoldDB" id="A0A830HQP6"/>
<gene>
    <name evidence="2" type="ORF">PPROV_000607000</name>
</gene>
<keyword evidence="3" id="KW-1185">Reference proteome</keyword>
<name>A0A830HQP6_9CHLO</name>
<comment type="caution">
    <text evidence="2">The sequence shown here is derived from an EMBL/GenBank/DDBJ whole genome shotgun (WGS) entry which is preliminary data.</text>
</comment>